<reference evidence="2 3" key="1">
    <citation type="submission" date="2020-10" db="EMBL/GenBank/DDBJ databases">
        <title>Nocardioides sp. isolated from sludge.</title>
        <authorList>
            <person name="Zhang X."/>
        </authorList>
    </citation>
    <scope>NUCLEOTIDE SEQUENCE [LARGE SCALE GENOMIC DNA]</scope>
    <source>
        <strain evidence="2 3">Y6</strain>
    </source>
</reference>
<accession>A0ABR9RUP3</accession>
<evidence type="ECO:0000313" key="2">
    <source>
        <dbReference type="EMBL" id="MBE7325300.1"/>
    </source>
</evidence>
<evidence type="ECO:0000313" key="3">
    <source>
        <dbReference type="Proteomes" id="UP000756387"/>
    </source>
</evidence>
<gene>
    <name evidence="2" type="ORF">IEQ44_11605</name>
</gene>
<proteinExistence type="predicted"/>
<organism evidence="2 3">
    <name type="scientific">Nocardioides malaquae</name>
    <dbReference type="NCBI Taxonomy" id="2773426"/>
    <lineage>
        <taxon>Bacteria</taxon>
        <taxon>Bacillati</taxon>
        <taxon>Actinomycetota</taxon>
        <taxon>Actinomycetes</taxon>
        <taxon>Propionibacteriales</taxon>
        <taxon>Nocardioidaceae</taxon>
        <taxon>Nocardioides</taxon>
    </lineage>
</organism>
<sequence>MSSQGGLRTYAFGDLPRRRPLPTRPSPGDVLPGPSRDGACRAAGRQGVST</sequence>
<keyword evidence="3" id="KW-1185">Reference proteome</keyword>
<evidence type="ECO:0000256" key="1">
    <source>
        <dbReference type="SAM" id="MobiDB-lite"/>
    </source>
</evidence>
<dbReference type="RefSeq" id="WP_193638634.1">
    <property type="nucleotide sequence ID" value="NZ_JADCSA010000011.1"/>
</dbReference>
<name>A0ABR9RUP3_9ACTN</name>
<dbReference type="EMBL" id="JADCSA010000011">
    <property type="protein sequence ID" value="MBE7325300.1"/>
    <property type="molecule type" value="Genomic_DNA"/>
</dbReference>
<feature type="region of interest" description="Disordered" evidence="1">
    <location>
        <begin position="1"/>
        <end position="50"/>
    </location>
</feature>
<comment type="caution">
    <text evidence="2">The sequence shown here is derived from an EMBL/GenBank/DDBJ whole genome shotgun (WGS) entry which is preliminary data.</text>
</comment>
<dbReference type="Proteomes" id="UP000756387">
    <property type="component" value="Unassembled WGS sequence"/>
</dbReference>
<protein>
    <submittedName>
        <fullName evidence="2">Uncharacterized protein</fullName>
    </submittedName>
</protein>